<keyword evidence="2" id="KW-1185">Reference proteome</keyword>
<reference evidence="2" key="2">
    <citation type="submission" date="2019-01" db="EMBL/GenBank/DDBJ databases">
        <title>Genome sequence of Desulfonema ishimotonii strain Tokyo 01.</title>
        <authorList>
            <person name="Fukui M."/>
        </authorList>
    </citation>
    <scope>NUCLEOTIDE SEQUENCE [LARGE SCALE GENOMIC DNA]</scope>
    <source>
        <strain evidence="2">Tokyo 01</strain>
    </source>
</reference>
<proteinExistence type="predicted"/>
<name>A0A401FZZ8_9BACT</name>
<evidence type="ECO:0000313" key="1">
    <source>
        <dbReference type="EMBL" id="GBC62538.1"/>
    </source>
</evidence>
<reference evidence="2" key="1">
    <citation type="submission" date="2017-11" db="EMBL/GenBank/DDBJ databases">
        <authorList>
            <person name="Watanabe M."/>
            <person name="Kojima H."/>
        </authorList>
    </citation>
    <scope>NUCLEOTIDE SEQUENCE [LARGE SCALE GENOMIC DNA]</scope>
    <source>
        <strain evidence="2">Tokyo 01</strain>
    </source>
</reference>
<organism evidence="1 2">
    <name type="scientific">Desulfonema ishimotonii</name>
    <dbReference type="NCBI Taxonomy" id="45657"/>
    <lineage>
        <taxon>Bacteria</taxon>
        <taxon>Pseudomonadati</taxon>
        <taxon>Thermodesulfobacteriota</taxon>
        <taxon>Desulfobacteria</taxon>
        <taxon>Desulfobacterales</taxon>
        <taxon>Desulfococcaceae</taxon>
        <taxon>Desulfonema</taxon>
    </lineage>
</organism>
<dbReference type="AlphaFoldDB" id="A0A401FZZ8"/>
<gene>
    <name evidence="1" type="ORF">DENIS_3510</name>
</gene>
<comment type="caution">
    <text evidence="1">The sequence shown here is derived from an EMBL/GenBank/DDBJ whole genome shotgun (WGS) entry which is preliminary data.</text>
</comment>
<dbReference type="Proteomes" id="UP000288096">
    <property type="component" value="Unassembled WGS sequence"/>
</dbReference>
<accession>A0A401FZZ8</accession>
<protein>
    <submittedName>
        <fullName evidence="1">Uncharacterized protein</fullName>
    </submittedName>
</protein>
<dbReference type="EMBL" id="BEXT01000001">
    <property type="protein sequence ID" value="GBC62538.1"/>
    <property type="molecule type" value="Genomic_DNA"/>
</dbReference>
<evidence type="ECO:0000313" key="2">
    <source>
        <dbReference type="Proteomes" id="UP000288096"/>
    </source>
</evidence>
<sequence>MVSDAAGEPVKVQDIASMLSRLSNEEKCNLGYFIRKTPQGNAFLYSMVDEFLALNEDQAYGLTLKTGKNFYPFDQALTDFPDLGKYVENPIKKPRRKVKRRAKKAKAVQPVAKKTAAPAAAEIKVAAGPEPEPAVPAESDTFTESLERIFNALLQISEQGGLNINVNVSVKFEGFGE</sequence>